<keyword evidence="10" id="KW-0170">Cobalt</keyword>
<dbReference type="NCBIfam" id="TIGR01910">
    <property type="entry name" value="DapE-ArgE"/>
    <property type="match status" value="1"/>
</dbReference>
<evidence type="ECO:0000256" key="10">
    <source>
        <dbReference type="ARBA" id="ARBA00023285"/>
    </source>
</evidence>
<dbReference type="SUPFAM" id="SSF55031">
    <property type="entry name" value="Bacterial exopeptidase dimerisation domain"/>
    <property type="match status" value="1"/>
</dbReference>
<name>A0A540V965_9CHLR</name>
<dbReference type="InterPro" id="IPR036264">
    <property type="entry name" value="Bact_exopeptidase_dim_dom"/>
</dbReference>
<dbReference type="InterPro" id="IPR010182">
    <property type="entry name" value="ArgE/DapE"/>
</dbReference>
<dbReference type="InterPro" id="IPR011650">
    <property type="entry name" value="Peptidase_M20_dimer"/>
</dbReference>
<dbReference type="EMBL" id="VIGC01000044">
    <property type="protein sequence ID" value="TQE93262.1"/>
    <property type="molecule type" value="Genomic_DNA"/>
</dbReference>
<dbReference type="AlphaFoldDB" id="A0A540V965"/>
<dbReference type="RefSeq" id="WP_141612360.1">
    <property type="nucleotide sequence ID" value="NZ_VIGC02000044.1"/>
</dbReference>
<keyword evidence="9" id="KW-0862">Zinc</keyword>
<evidence type="ECO:0000256" key="11">
    <source>
        <dbReference type="ARBA" id="ARBA00051301"/>
    </source>
</evidence>
<comment type="caution">
    <text evidence="13">The sequence shown here is derived from an EMBL/GenBank/DDBJ whole genome shotgun (WGS) entry which is preliminary data.</text>
</comment>
<keyword evidence="7" id="KW-0479">Metal-binding</keyword>
<dbReference type="InterPro" id="IPR001261">
    <property type="entry name" value="ArgE/DapE_CS"/>
</dbReference>
<dbReference type="OrthoDB" id="9792335at2"/>
<dbReference type="PROSITE" id="PS00759">
    <property type="entry name" value="ARGE_DAPE_CPG2_2"/>
    <property type="match status" value="1"/>
</dbReference>
<dbReference type="Gene3D" id="3.30.70.360">
    <property type="match status" value="1"/>
</dbReference>
<comment type="catalytic activity">
    <reaction evidence="11">
        <text>N-succinyl-(2S,6S)-2,6-diaminopimelate + H2O = (2S,6S)-2,6-diaminopimelate + succinate</text>
        <dbReference type="Rhea" id="RHEA:22608"/>
        <dbReference type="ChEBI" id="CHEBI:15377"/>
        <dbReference type="ChEBI" id="CHEBI:30031"/>
        <dbReference type="ChEBI" id="CHEBI:57609"/>
        <dbReference type="ChEBI" id="CHEBI:58087"/>
        <dbReference type="EC" id="3.5.1.18"/>
    </reaction>
</comment>
<dbReference type="GO" id="GO:0009014">
    <property type="term" value="F:succinyl-diaminopimelate desuccinylase activity"/>
    <property type="evidence" value="ECO:0007669"/>
    <property type="project" value="UniProtKB-EC"/>
</dbReference>
<dbReference type="Pfam" id="PF07687">
    <property type="entry name" value="M20_dimer"/>
    <property type="match status" value="1"/>
</dbReference>
<comment type="pathway">
    <text evidence="3">Amino-acid biosynthesis; L-lysine biosynthesis via DAP pathway; LL-2,6-diaminopimelate from (S)-tetrahydrodipicolinate (succinylase route): step 3/3.</text>
</comment>
<accession>A0A540V965</accession>
<evidence type="ECO:0000256" key="4">
    <source>
        <dbReference type="ARBA" id="ARBA00006247"/>
    </source>
</evidence>
<evidence type="ECO:0000259" key="12">
    <source>
        <dbReference type="Pfam" id="PF07687"/>
    </source>
</evidence>
<dbReference type="CDD" id="cd08659">
    <property type="entry name" value="M20_ArgE_DapE-like"/>
    <property type="match status" value="1"/>
</dbReference>
<dbReference type="PANTHER" id="PTHR43808">
    <property type="entry name" value="ACETYLORNITHINE DEACETYLASE"/>
    <property type="match status" value="1"/>
</dbReference>
<evidence type="ECO:0000256" key="9">
    <source>
        <dbReference type="ARBA" id="ARBA00022833"/>
    </source>
</evidence>
<keyword evidence="14" id="KW-1185">Reference proteome</keyword>
<evidence type="ECO:0000256" key="3">
    <source>
        <dbReference type="ARBA" id="ARBA00005130"/>
    </source>
</evidence>
<comment type="cofactor">
    <cofactor evidence="1">
        <name>Co(2+)</name>
        <dbReference type="ChEBI" id="CHEBI:48828"/>
    </cofactor>
</comment>
<reference evidence="13 14" key="1">
    <citation type="submission" date="2019-06" db="EMBL/GenBank/DDBJ databases">
        <title>Genome sequence of Litorilinea aerophila BAA-2444.</title>
        <authorList>
            <person name="Maclea K.S."/>
            <person name="Maurais E.G."/>
            <person name="Iannazzi L.C."/>
        </authorList>
    </citation>
    <scope>NUCLEOTIDE SEQUENCE [LARGE SCALE GENOMIC DNA]</scope>
    <source>
        <strain evidence="13 14">ATCC BAA-2444</strain>
    </source>
</reference>
<evidence type="ECO:0000256" key="7">
    <source>
        <dbReference type="ARBA" id="ARBA00022723"/>
    </source>
</evidence>
<dbReference type="SUPFAM" id="SSF53187">
    <property type="entry name" value="Zn-dependent exopeptidases"/>
    <property type="match status" value="1"/>
</dbReference>
<organism evidence="13 14">
    <name type="scientific">Litorilinea aerophila</name>
    <dbReference type="NCBI Taxonomy" id="1204385"/>
    <lineage>
        <taxon>Bacteria</taxon>
        <taxon>Bacillati</taxon>
        <taxon>Chloroflexota</taxon>
        <taxon>Caldilineae</taxon>
        <taxon>Caldilineales</taxon>
        <taxon>Caldilineaceae</taxon>
        <taxon>Litorilinea</taxon>
    </lineage>
</organism>
<dbReference type="FunCoup" id="A0A540V965">
    <property type="interactions" value="387"/>
</dbReference>
<evidence type="ECO:0000256" key="1">
    <source>
        <dbReference type="ARBA" id="ARBA00001941"/>
    </source>
</evidence>
<dbReference type="EC" id="3.5.1.18" evidence="5"/>
<comment type="similarity">
    <text evidence="4">Belongs to the peptidase M20A family.</text>
</comment>
<evidence type="ECO:0000256" key="5">
    <source>
        <dbReference type="ARBA" id="ARBA00011921"/>
    </source>
</evidence>
<dbReference type="PROSITE" id="PS00758">
    <property type="entry name" value="ARGE_DAPE_CPG2_1"/>
    <property type="match status" value="1"/>
</dbReference>
<dbReference type="Proteomes" id="UP000317371">
    <property type="component" value="Unassembled WGS sequence"/>
</dbReference>
<evidence type="ECO:0000313" key="13">
    <source>
        <dbReference type="EMBL" id="TQE93262.1"/>
    </source>
</evidence>
<evidence type="ECO:0000313" key="14">
    <source>
        <dbReference type="Proteomes" id="UP000317371"/>
    </source>
</evidence>
<dbReference type="Pfam" id="PF01546">
    <property type="entry name" value="Peptidase_M20"/>
    <property type="match status" value="1"/>
</dbReference>
<gene>
    <name evidence="13" type="ORF">FKZ61_22180</name>
</gene>
<evidence type="ECO:0000256" key="8">
    <source>
        <dbReference type="ARBA" id="ARBA00022801"/>
    </source>
</evidence>
<sequence length="419" mass="46099">MTREQSIRLTPLEQEILSHIDDEEVIRWVQELTRIPSVWRPEQGVGEEAAARWVEARCREMGLETWFEEVQPGRPNVIARYGDGSGPTLMFEGHTDVVTEGDPSLWTDPPFSATIRDGRIYGRGANDMKAGVVCALAAVKALVQSGVRLGGNILLGIVCDEEGQMLGIKHFVARGWADRVDAAIICEPEENHLCIAQKGVMWIRAQIQGVMSHGAMPLTGVNTAYPMARFLTLVQSLEEREIARHGRHEFLGQPSITPTVLQMPPRGAGEPQNNVMPGACEVVLDFRLVPGQDPDELAARIETMLQAVTAVDERLAYTMEVVEVRHPTQTDREEPVVQALADAYTALTGRPPIYGGVPGSTDGTILHAWKGIPIVTCGPGDIHIPHHVDEWVSIDEIKLAVRLYVVAAVRYLKEVGGRQ</sequence>
<dbReference type="InterPro" id="IPR050072">
    <property type="entry name" value="Peptidase_M20A"/>
</dbReference>
<proteinExistence type="inferred from homology"/>
<dbReference type="UniPathway" id="UPA00034">
    <property type="reaction ID" value="UER00021"/>
</dbReference>
<dbReference type="GO" id="GO:0046872">
    <property type="term" value="F:metal ion binding"/>
    <property type="evidence" value="ECO:0007669"/>
    <property type="project" value="UniProtKB-KW"/>
</dbReference>
<keyword evidence="8" id="KW-0378">Hydrolase</keyword>
<dbReference type="InParanoid" id="A0A540V965"/>
<evidence type="ECO:0000256" key="2">
    <source>
        <dbReference type="ARBA" id="ARBA00001947"/>
    </source>
</evidence>
<feature type="domain" description="Peptidase M20 dimerisation" evidence="12">
    <location>
        <begin position="195"/>
        <end position="309"/>
    </location>
</feature>
<evidence type="ECO:0000256" key="6">
    <source>
        <dbReference type="ARBA" id="ARBA00016853"/>
    </source>
</evidence>
<protein>
    <recommendedName>
        <fullName evidence="6">Probable succinyl-diaminopimelate desuccinylase</fullName>
        <ecNumber evidence="5">3.5.1.18</ecNumber>
    </recommendedName>
</protein>
<dbReference type="GO" id="GO:0009089">
    <property type="term" value="P:lysine biosynthetic process via diaminopimelate"/>
    <property type="evidence" value="ECO:0007669"/>
    <property type="project" value="UniProtKB-UniPathway"/>
</dbReference>
<dbReference type="InterPro" id="IPR002933">
    <property type="entry name" value="Peptidase_M20"/>
</dbReference>
<comment type="cofactor">
    <cofactor evidence="2">
        <name>Zn(2+)</name>
        <dbReference type="ChEBI" id="CHEBI:29105"/>
    </cofactor>
</comment>
<dbReference type="Gene3D" id="3.40.630.10">
    <property type="entry name" value="Zn peptidases"/>
    <property type="match status" value="1"/>
</dbReference>